<evidence type="ECO:0000313" key="4">
    <source>
        <dbReference type="EMBL" id="BBA98047.1"/>
    </source>
</evidence>
<feature type="domain" description="DUF3686" evidence="2">
    <location>
        <begin position="47"/>
        <end position="521"/>
    </location>
</feature>
<reference evidence="4 5" key="1">
    <citation type="journal article" date="2010" name="J. Bacteriol.">
        <title>Biochemical characterization of a novel indole prenyltransferase from Streptomyces sp. SN-593.</title>
        <authorList>
            <person name="Takahashi S."/>
            <person name="Takagi H."/>
            <person name="Toyoda A."/>
            <person name="Uramoto M."/>
            <person name="Nogawa T."/>
            <person name="Ueki M."/>
            <person name="Sakaki Y."/>
            <person name="Osada H."/>
        </authorList>
    </citation>
    <scope>NUCLEOTIDE SEQUENCE [LARGE SCALE GENOMIC DNA]</scope>
    <source>
        <strain evidence="4 5">SN-593</strain>
    </source>
</reference>
<dbReference type="Pfam" id="PF25472">
    <property type="entry name" value="DUF7902"/>
    <property type="match status" value="1"/>
</dbReference>
<feature type="region of interest" description="Disordered" evidence="1">
    <location>
        <begin position="120"/>
        <end position="143"/>
    </location>
</feature>
<evidence type="ECO:0000259" key="2">
    <source>
        <dbReference type="Pfam" id="PF12458"/>
    </source>
</evidence>
<evidence type="ECO:0000256" key="1">
    <source>
        <dbReference type="SAM" id="MobiDB-lite"/>
    </source>
</evidence>
<dbReference type="KEGG" id="arev:RVR_4082"/>
<proteinExistence type="predicted"/>
<dbReference type="Pfam" id="PF12458">
    <property type="entry name" value="DUF3686"/>
    <property type="match status" value="1"/>
</dbReference>
<protein>
    <recommendedName>
        <fullName evidence="6">DNA repair ATPase</fullName>
    </recommendedName>
</protein>
<evidence type="ECO:0000313" key="5">
    <source>
        <dbReference type="Proteomes" id="UP000595703"/>
    </source>
</evidence>
<dbReference type="Gene3D" id="3.40.50.300">
    <property type="entry name" value="P-loop containing nucleotide triphosphate hydrolases"/>
    <property type="match status" value="1"/>
</dbReference>
<gene>
    <name evidence="4" type="ORF">RVR_4082</name>
</gene>
<reference evidence="4 5" key="4">
    <citation type="journal article" date="2020" name="Sci. Rep.">
        <title>beta-carboline chemical signals induce reveromycin production through a LuxR family regulator in Streptomyces sp. SN-593.</title>
        <authorList>
            <person name="Panthee S."/>
            <person name="Kito N."/>
            <person name="Hayashi T."/>
            <person name="Shimizu T."/>
            <person name="Ishikawa J."/>
            <person name="Hamamoto H."/>
            <person name="Osada H."/>
            <person name="Takahashi S."/>
        </authorList>
    </citation>
    <scope>NUCLEOTIDE SEQUENCE [LARGE SCALE GENOMIC DNA]</scope>
    <source>
        <strain evidence="4 5">SN-593</strain>
    </source>
</reference>
<feature type="region of interest" description="Disordered" evidence="1">
    <location>
        <begin position="1"/>
        <end position="31"/>
    </location>
</feature>
<reference evidence="4 5" key="3">
    <citation type="journal article" date="2011" name="Nat. Chem. Biol.">
        <title>Reveromycin A biosynthesis uses RevG and RevJ for stereospecific spiroacetal formation.</title>
        <authorList>
            <person name="Takahashi S."/>
            <person name="Toyoda A."/>
            <person name="Sekiyama Y."/>
            <person name="Takagi H."/>
            <person name="Nogawa T."/>
            <person name="Uramoto M."/>
            <person name="Suzuki R."/>
            <person name="Koshino H."/>
            <person name="Kumano T."/>
            <person name="Panthee S."/>
            <person name="Dairi T."/>
            <person name="Ishikawa J."/>
            <person name="Ikeda H."/>
            <person name="Sakaki Y."/>
            <person name="Osada H."/>
        </authorList>
    </citation>
    <scope>NUCLEOTIDE SEQUENCE [LARGE SCALE GENOMIC DNA]</scope>
    <source>
        <strain evidence="4 5">SN-593</strain>
    </source>
</reference>
<reference evidence="4 5" key="2">
    <citation type="journal article" date="2011" name="J. Antibiot.">
        <title>Furaquinocins I and J: novel polyketide isoprenoid hybrid compounds from Streptomyces reveromyceticus SN-593.</title>
        <authorList>
            <person name="Panthee S."/>
            <person name="Takahashi S."/>
            <person name="Takagi H."/>
            <person name="Nogawa T."/>
            <person name="Oowada E."/>
            <person name="Uramoto M."/>
            <person name="Osada H."/>
        </authorList>
    </citation>
    <scope>NUCLEOTIDE SEQUENCE [LARGE SCALE GENOMIC DNA]</scope>
    <source>
        <strain evidence="4 5">SN-593</strain>
    </source>
</reference>
<dbReference type="SUPFAM" id="SSF52540">
    <property type="entry name" value="P-loop containing nucleoside triphosphate hydrolases"/>
    <property type="match status" value="1"/>
</dbReference>
<sequence length="1654" mass="174371">MSEATAPAAPAAPDPAAPAAPGDAGPADPAGDAYRVLRDRLSGTARELVRRAEALNAARQEVFGSTELRLAGAERMRTARPALPGDIAPVGPWLLFAANPAEVEDVADVFQVRRADDLDGGSADDAAAGGSADDAADGPAGPAGLLDDPGFVRDFRELYRYYRQTRVVRVRAWEGRLLAVFRTGAGADDVKALSWRIGRDGRCAYEGTTREEPAEPPEAVRWSAVGREAYVPGRHPHIALAAPDGGTLTLDTTGGTLTLRTGGAVHEEPVDDALQSLADADVASAGAGPLVLLRVRPYRESVERHFAVNTRTEQVERIDALGQVCLRLPDDQGVVFPGGYVLATGGTRTFDLPDLAGRAEPAAERGASTGAGETAPATQEFERVVRSANGEDVLYVFHAPADGHRLLLPYNLIRKEAAAPLHVQGSALYEDGTLITLRPAEGGEPGRVHALQRWHTPFLSDTYAAARPVGDGPLARIGNPDLVRAVSDALSVARAALAPEPAAAVHEALVAAAERVLDRHHWLADPDAQDLAGPLTEVRDTARQVLAEYARVREAAARAAAAADEAEARITALGRRVRGEAAASADEWVARLAGLRSVQGRLATLRETRQADPARLDALDSLLARELAEAASRAAAHFADEAAFDGYRRRVAEVAARVPEAATAADTGPLAATLDEQAAGLATVTETAGTLEIADATVRTRILAAAADVLGTVNQARALLAARRRELLAAETGAEFAAQSALLAQSIGAALDAAVTPEACEEQLGRLLVRIENLATAFAADEERSAVLDARREEVRETFAARGQALADERARRVQRLTAGAARMLDGIRRRTATLGSAEEIHTYFASDPLAAEHRRAAAELRTLKDPARAAELTAALAAARQAATAALRDRLDLYEDGGAAIRLGRHRFAVNTQPLDLALVPHAGGLAFTLTGTDYLAPVDDPAFEATRAFWSRPLVSESPRLSRAEFLAGGLLLDLLAAGGTAGADLPGAVRAAVAERVSEGYERGVHDHDAVLLLTALAERAECAGPLRYPAATRAGALLFWTQAAPPAERAAWTARARSLSRARAAFGGAEAGRALDELAEEIGARARDFLGSSGLPEPVRPAPDSATDTLLLGEYLVAELASGQEGFAVGPGARAVVARLTEALGGPDAVPYKEFTADLDALGAGPDAGLGARWQLARAWLGPFATAPDGTDPDRCGDGEAPGAGHLLEAAAGLLCGPAVARYAADADVEVTVRGLLAAHPRAVDGVMTLRLDELLARVRRFTAEDVPAHRAYQRHRAAVVAAERGRLAPDAYRARPPAGFVRNRLLDEVYLPLVGDSLAKQFGPAGGLLMLMSPPGYGKTSLVEYVASGLGLALVGVSGPALGSGTTSLDPDRAPDAAARRELEKVRLALEMGSNVLLHLDDIQHASAEFLQKFIPLCDAQRRIEGPEGAYDLRGKRFAVCMAGNPYTESGALFRVPDMLANRADVWNLGDVLTGREELFALSYVENALTANPVLAPLAGRDRADLDLLVRLAAGDPTARPADLAHPYAGSEREEVLAVLRHLLRVRDTLLTVNAAYLDSARRTEDSRTEPPFLLQGSYRNMNRLAGRITATMNAAEVEAAVGDHYRSEAQTLAHGAEAALLKLAELRGTLTPAQSARWSRLKAPYGAA</sequence>
<feature type="compositionally biased region" description="Low complexity" evidence="1">
    <location>
        <begin position="19"/>
        <end position="31"/>
    </location>
</feature>
<dbReference type="InterPro" id="IPR027417">
    <property type="entry name" value="P-loop_NTPase"/>
</dbReference>
<name>A0A7U3USN4_9ACTN</name>
<dbReference type="InterPro" id="IPR020958">
    <property type="entry name" value="DUF3686"/>
</dbReference>
<dbReference type="EMBL" id="AP018365">
    <property type="protein sequence ID" value="BBA98047.1"/>
    <property type="molecule type" value="Genomic_DNA"/>
</dbReference>
<dbReference type="InterPro" id="IPR057224">
    <property type="entry name" value="DUF7902"/>
</dbReference>
<keyword evidence="5" id="KW-1185">Reference proteome</keyword>
<dbReference type="Proteomes" id="UP000595703">
    <property type="component" value="Chromosome"/>
</dbReference>
<evidence type="ECO:0000259" key="3">
    <source>
        <dbReference type="Pfam" id="PF25472"/>
    </source>
</evidence>
<feature type="domain" description="DUF7902" evidence="3">
    <location>
        <begin position="643"/>
        <end position="726"/>
    </location>
</feature>
<dbReference type="RefSeq" id="WP_202234251.1">
    <property type="nucleotide sequence ID" value="NZ_AP018365.1"/>
</dbReference>
<evidence type="ECO:0008006" key="6">
    <source>
        <dbReference type="Google" id="ProtNLM"/>
    </source>
</evidence>
<accession>A0A7U3USN4</accession>
<organism evidence="4 5">
    <name type="scientific">Actinacidiphila reveromycinica</name>
    <dbReference type="NCBI Taxonomy" id="659352"/>
    <lineage>
        <taxon>Bacteria</taxon>
        <taxon>Bacillati</taxon>
        <taxon>Actinomycetota</taxon>
        <taxon>Actinomycetes</taxon>
        <taxon>Kitasatosporales</taxon>
        <taxon>Streptomycetaceae</taxon>
        <taxon>Actinacidiphila</taxon>
    </lineage>
</organism>